<evidence type="ECO:0000313" key="2">
    <source>
        <dbReference type="EMBL" id="GJT30098.1"/>
    </source>
</evidence>
<proteinExistence type="predicted"/>
<dbReference type="Proteomes" id="UP001151760">
    <property type="component" value="Unassembled WGS sequence"/>
</dbReference>
<name>A0ABQ5CT17_9ASTR</name>
<keyword evidence="1" id="KW-0175">Coiled coil</keyword>
<dbReference type="EMBL" id="BQNB010014596">
    <property type="protein sequence ID" value="GJT30098.1"/>
    <property type="molecule type" value="Genomic_DNA"/>
</dbReference>
<protein>
    <submittedName>
        <fullName evidence="2">Uncharacterized protein</fullName>
    </submittedName>
</protein>
<evidence type="ECO:0000256" key="1">
    <source>
        <dbReference type="SAM" id="Coils"/>
    </source>
</evidence>
<reference evidence="2" key="1">
    <citation type="journal article" date="2022" name="Int. J. Mol. Sci.">
        <title>Draft Genome of Tanacetum Coccineum: Genomic Comparison of Closely Related Tanacetum-Family Plants.</title>
        <authorList>
            <person name="Yamashiro T."/>
            <person name="Shiraishi A."/>
            <person name="Nakayama K."/>
            <person name="Satake H."/>
        </authorList>
    </citation>
    <scope>NUCLEOTIDE SEQUENCE</scope>
</reference>
<reference evidence="2" key="2">
    <citation type="submission" date="2022-01" db="EMBL/GenBank/DDBJ databases">
        <authorList>
            <person name="Yamashiro T."/>
            <person name="Shiraishi A."/>
            <person name="Satake H."/>
            <person name="Nakayama K."/>
        </authorList>
    </citation>
    <scope>NUCLEOTIDE SEQUENCE</scope>
</reference>
<feature type="coiled-coil region" evidence="1">
    <location>
        <begin position="101"/>
        <end position="128"/>
    </location>
</feature>
<organism evidence="2 3">
    <name type="scientific">Tanacetum coccineum</name>
    <dbReference type="NCBI Taxonomy" id="301880"/>
    <lineage>
        <taxon>Eukaryota</taxon>
        <taxon>Viridiplantae</taxon>
        <taxon>Streptophyta</taxon>
        <taxon>Embryophyta</taxon>
        <taxon>Tracheophyta</taxon>
        <taxon>Spermatophyta</taxon>
        <taxon>Magnoliopsida</taxon>
        <taxon>eudicotyledons</taxon>
        <taxon>Gunneridae</taxon>
        <taxon>Pentapetalae</taxon>
        <taxon>asterids</taxon>
        <taxon>campanulids</taxon>
        <taxon>Asterales</taxon>
        <taxon>Asteraceae</taxon>
        <taxon>Asteroideae</taxon>
        <taxon>Anthemideae</taxon>
        <taxon>Anthemidinae</taxon>
        <taxon>Tanacetum</taxon>
    </lineage>
</organism>
<evidence type="ECO:0000313" key="3">
    <source>
        <dbReference type="Proteomes" id="UP001151760"/>
    </source>
</evidence>
<sequence length="431" mass="50149">MANLSSCDSDVLSEVPYSDTFQNDIMNQGVQELQYSKQSPIVDYPDNEITSDSNIIPYSQYLEETQHAIVQNTNTSAQQNSMIISMFEQMSNHATNWDKANNENKIVNESLTAELERYKEQVIILEQRFNVDLISREKLIDSQMDDMIRMKYKLNKLSEDFGKHFVPQQELSAEQMFWLQSINKNSEEPSTSNTHVKIEVPSELPKVSLVNKSFRKLRFHLASFDKVVKVRTKADVITEGSWGFEHTKKVFLTEIIPWLNKLKDFFKEFDNDRKCCEIQQKQFLIKNDRILDKIISQEIVNIVLNSSIVICDSEKKNDDYVGICNKCLELEAKFVKKNNVYSELSKRFSNLGQHCISLEVDMQLNQEIFQKDKSCAIQNDPEIQEYFEQNDLQAQLRVKDTIISKLKETIHSLRDNANPARVKKDIDEIEP</sequence>
<accession>A0ABQ5CT17</accession>
<comment type="caution">
    <text evidence="2">The sequence shown here is derived from an EMBL/GenBank/DDBJ whole genome shotgun (WGS) entry which is preliminary data.</text>
</comment>
<gene>
    <name evidence="2" type="ORF">Tco_0910373</name>
</gene>
<keyword evidence="3" id="KW-1185">Reference proteome</keyword>